<dbReference type="GO" id="GO:0005975">
    <property type="term" value="P:carbohydrate metabolic process"/>
    <property type="evidence" value="ECO:0007669"/>
    <property type="project" value="UniProtKB-ARBA"/>
</dbReference>
<keyword evidence="3 5" id="KW-0238">DNA-binding</keyword>
<sequence length="473" mass="50635">MEFRVLGPLEIMHNGRTVAPSAAKDRAFLGELLAHPGRFVSTDHLADALWPDRLPADPANAVQVRASRLRATLRSLTGQEDGGGVLRTQSGGYALDLDRSATDLACFEAAVCQAEDRPVAAATLLADGLALWRGAPFADVPSTPCVRVQAARSEELRLSAVEAYADLCLVAGPPPASLVADLAEQATRSPLREPLHHRLMRALHLSGRPAEALAVYDTLRATLAEELGTDPHPDLRRLHHEILAAASRAPAASTAPPASTESTVSTGSARSTSLAAPAPPTPPGVPGGVSPPPVDGEQDEPEVEDARKKARGPSRRTLVLAAAGLAVTAGVCGAVVTRLSEPPVVVMPDVLRPIPGDSSRLDADVTYPDGTKVREGARFEKVWQLTNDGTVFWHDRYLDRQLPWDGDDVCRSPRRVRIPDTRPGQSVLVRVPVVAPGVRVRCKVYWKMVDDHGIPYLPQLRGVFFDVQVVPDL</sequence>
<dbReference type="InterPro" id="IPR001867">
    <property type="entry name" value="OmpR/PhoB-type_DNA-bd"/>
</dbReference>
<feature type="compositionally biased region" description="Pro residues" evidence="6">
    <location>
        <begin position="277"/>
        <end position="294"/>
    </location>
</feature>
<dbReference type="SMART" id="SM00862">
    <property type="entry name" value="Trans_reg_C"/>
    <property type="match status" value="1"/>
</dbReference>
<dbReference type="InterPro" id="IPR013783">
    <property type="entry name" value="Ig-like_fold"/>
</dbReference>
<dbReference type="CDD" id="cd14947">
    <property type="entry name" value="NBR1_like"/>
    <property type="match status" value="1"/>
</dbReference>
<dbReference type="InterPro" id="IPR011990">
    <property type="entry name" value="TPR-like_helical_dom_sf"/>
</dbReference>
<evidence type="ECO:0000256" key="3">
    <source>
        <dbReference type="ARBA" id="ARBA00023125"/>
    </source>
</evidence>
<dbReference type="GO" id="GO:0003677">
    <property type="term" value="F:DNA binding"/>
    <property type="evidence" value="ECO:0007669"/>
    <property type="project" value="UniProtKB-UniRule"/>
</dbReference>
<dbReference type="InterPro" id="IPR051677">
    <property type="entry name" value="AfsR-DnrI-RedD_regulator"/>
</dbReference>
<feature type="compositionally biased region" description="Low complexity" evidence="6">
    <location>
        <begin position="247"/>
        <end position="276"/>
    </location>
</feature>
<dbReference type="CDD" id="cd15831">
    <property type="entry name" value="BTAD"/>
    <property type="match status" value="1"/>
</dbReference>
<comment type="similarity">
    <text evidence="1">Belongs to the AfsR/DnrI/RedD regulatory family.</text>
</comment>
<dbReference type="PANTHER" id="PTHR35807">
    <property type="entry name" value="TRANSCRIPTIONAL REGULATOR REDD-RELATED"/>
    <property type="match status" value="1"/>
</dbReference>
<evidence type="ECO:0000259" key="7">
    <source>
        <dbReference type="PROSITE" id="PS51755"/>
    </source>
</evidence>
<dbReference type="Pfam" id="PF03704">
    <property type="entry name" value="BTAD"/>
    <property type="match status" value="1"/>
</dbReference>
<dbReference type="InterPro" id="IPR005158">
    <property type="entry name" value="BTAD"/>
</dbReference>
<dbReference type="InterPro" id="IPR016032">
    <property type="entry name" value="Sig_transdc_resp-reg_C-effctor"/>
</dbReference>
<dbReference type="Gene3D" id="1.10.10.10">
    <property type="entry name" value="Winged helix-like DNA-binding domain superfamily/Winged helix DNA-binding domain"/>
    <property type="match status" value="1"/>
</dbReference>
<dbReference type="PROSITE" id="PS51755">
    <property type="entry name" value="OMPR_PHOB"/>
    <property type="match status" value="1"/>
</dbReference>
<name>A0A8J3PZS7_9ACTN</name>
<organism evidence="8 9">
    <name type="scientific">Planotetraspora kaengkrachanensis</name>
    <dbReference type="NCBI Taxonomy" id="575193"/>
    <lineage>
        <taxon>Bacteria</taxon>
        <taxon>Bacillati</taxon>
        <taxon>Actinomycetota</taxon>
        <taxon>Actinomycetes</taxon>
        <taxon>Streptosporangiales</taxon>
        <taxon>Streptosporangiaceae</taxon>
        <taxon>Planotetraspora</taxon>
    </lineage>
</organism>
<feature type="DNA-binding region" description="OmpR/PhoB-type" evidence="5">
    <location>
        <begin position="1"/>
        <end position="97"/>
    </location>
</feature>
<dbReference type="Gene3D" id="1.25.40.10">
    <property type="entry name" value="Tetratricopeptide repeat domain"/>
    <property type="match status" value="1"/>
</dbReference>
<dbReference type="InterPro" id="IPR036388">
    <property type="entry name" value="WH-like_DNA-bd_sf"/>
</dbReference>
<proteinExistence type="inferred from homology"/>
<accession>A0A8J3PZS7</accession>
<dbReference type="Proteomes" id="UP000630097">
    <property type="component" value="Unassembled WGS sequence"/>
</dbReference>
<reference evidence="8 9" key="1">
    <citation type="submission" date="2021-01" db="EMBL/GenBank/DDBJ databases">
        <title>Whole genome shotgun sequence of Planotetraspora kaengkrachanensis NBRC 104272.</title>
        <authorList>
            <person name="Komaki H."/>
            <person name="Tamura T."/>
        </authorList>
    </citation>
    <scope>NUCLEOTIDE SEQUENCE [LARGE SCALE GENOMIC DNA]</scope>
    <source>
        <strain evidence="8 9">NBRC 104272</strain>
    </source>
</reference>
<comment type="caution">
    <text evidence="8">The sequence shown here is derived from an EMBL/GenBank/DDBJ whole genome shotgun (WGS) entry which is preliminary data.</text>
</comment>
<dbReference type="GO" id="GO:0006355">
    <property type="term" value="P:regulation of DNA-templated transcription"/>
    <property type="evidence" value="ECO:0007669"/>
    <property type="project" value="InterPro"/>
</dbReference>
<feature type="region of interest" description="Disordered" evidence="6">
    <location>
        <begin position="247"/>
        <end position="313"/>
    </location>
</feature>
<dbReference type="AlphaFoldDB" id="A0A8J3PZS7"/>
<feature type="domain" description="OmpR/PhoB-type" evidence="7">
    <location>
        <begin position="1"/>
        <end position="97"/>
    </location>
</feature>
<evidence type="ECO:0000313" key="8">
    <source>
        <dbReference type="EMBL" id="GIG84114.1"/>
    </source>
</evidence>
<dbReference type="InterPro" id="IPR032350">
    <property type="entry name" value="Nbr1_FW"/>
</dbReference>
<dbReference type="SUPFAM" id="SSF46894">
    <property type="entry name" value="C-terminal effector domain of the bipartite response regulators"/>
    <property type="match status" value="1"/>
</dbReference>
<keyword evidence="9" id="KW-1185">Reference proteome</keyword>
<dbReference type="SMART" id="SM01043">
    <property type="entry name" value="BTAD"/>
    <property type="match status" value="1"/>
</dbReference>
<evidence type="ECO:0000256" key="5">
    <source>
        <dbReference type="PROSITE-ProRule" id="PRU01091"/>
    </source>
</evidence>
<dbReference type="Pfam" id="PF16158">
    <property type="entry name" value="N_BRCA1_IG"/>
    <property type="match status" value="1"/>
</dbReference>
<protein>
    <recommendedName>
        <fullName evidence="7">OmpR/PhoB-type domain-containing protein</fullName>
    </recommendedName>
</protein>
<dbReference type="SUPFAM" id="SSF48452">
    <property type="entry name" value="TPR-like"/>
    <property type="match status" value="1"/>
</dbReference>
<dbReference type="Gene3D" id="2.60.40.10">
    <property type="entry name" value="Immunoglobulins"/>
    <property type="match status" value="1"/>
</dbReference>
<dbReference type="GO" id="GO:0000160">
    <property type="term" value="P:phosphorelay signal transduction system"/>
    <property type="evidence" value="ECO:0007669"/>
    <property type="project" value="InterPro"/>
</dbReference>
<keyword evidence="4" id="KW-0804">Transcription</keyword>
<evidence type="ECO:0000256" key="6">
    <source>
        <dbReference type="SAM" id="MobiDB-lite"/>
    </source>
</evidence>
<evidence type="ECO:0000256" key="1">
    <source>
        <dbReference type="ARBA" id="ARBA00005820"/>
    </source>
</evidence>
<gene>
    <name evidence="8" type="ORF">Pka01_72410</name>
</gene>
<keyword evidence="2" id="KW-0805">Transcription regulation</keyword>
<dbReference type="PANTHER" id="PTHR35807:SF1">
    <property type="entry name" value="TRANSCRIPTIONAL REGULATOR REDD"/>
    <property type="match status" value="1"/>
</dbReference>
<evidence type="ECO:0000256" key="2">
    <source>
        <dbReference type="ARBA" id="ARBA00023015"/>
    </source>
</evidence>
<evidence type="ECO:0000313" key="9">
    <source>
        <dbReference type="Proteomes" id="UP000630097"/>
    </source>
</evidence>
<evidence type="ECO:0000256" key="4">
    <source>
        <dbReference type="ARBA" id="ARBA00023163"/>
    </source>
</evidence>
<dbReference type="EMBL" id="BONV01000047">
    <property type="protein sequence ID" value="GIG84114.1"/>
    <property type="molecule type" value="Genomic_DNA"/>
</dbReference>